<dbReference type="RefSeq" id="WP_004857758.1">
    <property type="nucleotide sequence ID" value="NZ_CADEAG010000001.1"/>
</dbReference>
<dbReference type="OrthoDB" id="9803304at2"/>
<dbReference type="Proteomes" id="UP000002648">
    <property type="component" value="Unassembled WGS sequence"/>
</dbReference>
<name>A0A9P2W3H6_BARTA</name>
<dbReference type="Gene3D" id="3.40.50.720">
    <property type="entry name" value="NAD(P)-binding Rossmann-like Domain"/>
    <property type="match status" value="1"/>
</dbReference>
<protein>
    <recommendedName>
        <fullName evidence="3">Glyceraldehyde-3-phosphate dehydrogenase</fullName>
    </recommendedName>
</protein>
<accession>A0A9P2W3H6</accession>
<keyword evidence="2" id="KW-1185">Reference proteome</keyword>
<evidence type="ECO:0008006" key="3">
    <source>
        <dbReference type="Google" id="ProtNLM"/>
    </source>
</evidence>
<dbReference type="EMBL" id="AIMD01000004">
    <property type="protein sequence ID" value="EJF97743.1"/>
    <property type="molecule type" value="Genomic_DNA"/>
</dbReference>
<evidence type="ECO:0000313" key="2">
    <source>
        <dbReference type="Proteomes" id="UP000002648"/>
    </source>
</evidence>
<sequence length="52" mass="6007">MTVRVAINGFYCVGRKILYAMVDKWLIKRLKAVVVDNLGLVETNAHLLRYKN</sequence>
<proteinExistence type="predicted"/>
<reference evidence="1 2" key="1">
    <citation type="submission" date="2012-03" db="EMBL/GenBank/DDBJ databases">
        <title>The Genome Sequence of Bartonella taylorii 8TBB.</title>
        <authorList>
            <consortium name="The Broad Institute Genome Sequencing Platform"/>
            <consortium name="The Broad Institute Genome Sequencing Center for Infectious Disease"/>
            <person name="Feldgarden M."/>
            <person name="Kirby J."/>
            <person name="Kosoy M."/>
            <person name="Birtles R."/>
            <person name="Probert W.S."/>
            <person name="Chiaraviglio L."/>
            <person name="Young S.K."/>
            <person name="Zeng Q."/>
            <person name="Gargeya S."/>
            <person name="Fitzgerald M."/>
            <person name="Haas B."/>
            <person name="Abouelleil A."/>
            <person name="Alvarado L."/>
            <person name="Arachchi H.M."/>
            <person name="Berlin A."/>
            <person name="Chapman S.B."/>
            <person name="Gearin G."/>
            <person name="Goldberg J."/>
            <person name="Griggs A."/>
            <person name="Gujja S."/>
            <person name="Hansen M."/>
            <person name="Heiman D."/>
            <person name="Howarth C."/>
            <person name="Larimer J."/>
            <person name="Lui A."/>
            <person name="MacDonald P.J.P."/>
            <person name="McCowen C."/>
            <person name="Montmayeur A."/>
            <person name="Murphy C."/>
            <person name="Neiman D."/>
            <person name="Pearson M."/>
            <person name="Priest M."/>
            <person name="Roberts A."/>
            <person name="Saif S."/>
            <person name="Shea T."/>
            <person name="Sisk P."/>
            <person name="Stolte C."/>
            <person name="Sykes S."/>
            <person name="Wortman J."/>
            <person name="Nusbaum C."/>
            <person name="Birren B."/>
        </authorList>
    </citation>
    <scope>NUCLEOTIDE SEQUENCE [LARGE SCALE GENOMIC DNA]</scope>
    <source>
        <strain evidence="1 2">8TBB</strain>
    </source>
</reference>
<gene>
    <name evidence="1" type="ORF">ME9_00122</name>
</gene>
<dbReference type="InterPro" id="IPR036291">
    <property type="entry name" value="NAD(P)-bd_dom_sf"/>
</dbReference>
<organism evidence="1 2">
    <name type="scientific">Bartonella taylorii 8TBB</name>
    <dbReference type="NCBI Taxonomy" id="1094560"/>
    <lineage>
        <taxon>Bacteria</taxon>
        <taxon>Pseudomonadati</taxon>
        <taxon>Pseudomonadota</taxon>
        <taxon>Alphaproteobacteria</taxon>
        <taxon>Hyphomicrobiales</taxon>
        <taxon>Bartonellaceae</taxon>
        <taxon>Bartonella</taxon>
    </lineage>
</organism>
<dbReference type="SUPFAM" id="SSF51735">
    <property type="entry name" value="NAD(P)-binding Rossmann-fold domains"/>
    <property type="match status" value="1"/>
</dbReference>
<dbReference type="AlphaFoldDB" id="A0A9P2W3H6"/>
<comment type="caution">
    <text evidence="1">The sequence shown here is derived from an EMBL/GenBank/DDBJ whole genome shotgun (WGS) entry which is preliminary data.</text>
</comment>
<evidence type="ECO:0000313" key="1">
    <source>
        <dbReference type="EMBL" id="EJF97743.1"/>
    </source>
</evidence>